<dbReference type="Pfam" id="PF12706">
    <property type="entry name" value="Lactamase_B_2"/>
    <property type="match status" value="1"/>
</dbReference>
<dbReference type="RefSeq" id="WP_378139443.1">
    <property type="nucleotide sequence ID" value="NZ_JBHSMI010000067.1"/>
</dbReference>
<evidence type="ECO:0000313" key="6">
    <source>
        <dbReference type="Proteomes" id="UP001596113"/>
    </source>
</evidence>
<comment type="catalytic activity">
    <reaction evidence="3">
        <text>3',5'-cyclic UMP + H2O = UMP + H(+)</text>
        <dbReference type="Rhea" id="RHEA:70575"/>
        <dbReference type="ChEBI" id="CHEBI:15377"/>
        <dbReference type="ChEBI" id="CHEBI:15378"/>
        <dbReference type="ChEBI" id="CHEBI:57865"/>
        <dbReference type="ChEBI" id="CHEBI:184387"/>
    </reaction>
    <physiologicalReaction direction="left-to-right" evidence="3">
        <dbReference type="Rhea" id="RHEA:70576"/>
    </physiologicalReaction>
</comment>
<comment type="catalytic activity">
    <reaction evidence="1">
        <text>3',5'-cyclic CMP + H2O = CMP + H(+)</text>
        <dbReference type="Rhea" id="RHEA:72675"/>
        <dbReference type="ChEBI" id="CHEBI:15377"/>
        <dbReference type="ChEBI" id="CHEBI:15378"/>
        <dbReference type="ChEBI" id="CHEBI:58003"/>
        <dbReference type="ChEBI" id="CHEBI:60377"/>
    </reaction>
    <physiologicalReaction direction="left-to-right" evidence="1">
        <dbReference type="Rhea" id="RHEA:72676"/>
    </physiologicalReaction>
</comment>
<evidence type="ECO:0000256" key="3">
    <source>
        <dbReference type="ARBA" id="ARBA00048505"/>
    </source>
</evidence>
<organism evidence="5 6">
    <name type="scientific">Cohnella soli</name>
    <dbReference type="NCBI Taxonomy" id="425005"/>
    <lineage>
        <taxon>Bacteria</taxon>
        <taxon>Bacillati</taxon>
        <taxon>Bacillota</taxon>
        <taxon>Bacilli</taxon>
        <taxon>Bacillales</taxon>
        <taxon>Paenibacillaceae</taxon>
        <taxon>Cohnella</taxon>
    </lineage>
</organism>
<dbReference type="PANTHER" id="PTHR42663:SF6">
    <property type="entry name" value="HYDROLASE C777.06C-RELATED"/>
    <property type="match status" value="1"/>
</dbReference>
<comment type="function">
    <text evidence="2">Counteracts the endogenous Pycsar antiviral defense system. Phosphodiesterase that enables metal-dependent hydrolysis of host cyclic nucleotide Pycsar defense signals such as cCMP and cUMP.</text>
</comment>
<dbReference type="Proteomes" id="UP001596113">
    <property type="component" value="Unassembled WGS sequence"/>
</dbReference>
<keyword evidence="6" id="KW-1185">Reference proteome</keyword>
<reference evidence="6" key="1">
    <citation type="journal article" date="2019" name="Int. J. Syst. Evol. Microbiol.">
        <title>The Global Catalogue of Microorganisms (GCM) 10K type strain sequencing project: providing services to taxonomists for standard genome sequencing and annotation.</title>
        <authorList>
            <consortium name="The Broad Institute Genomics Platform"/>
            <consortium name="The Broad Institute Genome Sequencing Center for Infectious Disease"/>
            <person name="Wu L."/>
            <person name="Ma J."/>
        </authorList>
    </citation>
    <scope>NUCLEOTIDE SEQUENCE [LARGE SCALE GENOMIC DNA]</scope>
    <source>
        <strain evidence="6">CGMCC 1.18575</strain>
    </source>
</reference>
<dbReference type="EMBL" id="JBHSMI010000067">
    <property type="protein sequence ID" value="MFC5407092.1"/>
    <property type="molecule type" value="Genomic_DNA"/>
</dbReference>
<evidence type="ECO:0000313" key="5">
    <source>
        <dbReference type="EMBL" id="MFC5407092.1"/>
    </source>
</evidence>
<dbReference type="InterPro" id="IPR036866">
    <property type="entry name" value="RibonucZ/Hydroxyglut_hydro"/>
</dbReference>
<dbReference type="InterPro" id="IPR001279">
    <property type="entry name" value="Metallo-B-lactamas"/>
</dbReference>
<dbReference type="SUPFAM" id="SSF56281">
    <property type="entry name" value="Metallo-hydrolase/oxidoreductase"/>
    <property type="match status" value="1"/>
</dbReference>
<gene>
    <name evidence="5" type="ORF">ACFPOF_30570</name>
</gene>
<evidence type="ECO:0000259" key="4">
    <source>
        <dbReference type="Pfam" id="PF12706"/>
    </source>
</evidence>
<feature type="domain" description="Metallo-beta-lactamase" evidence="4">
    <location>
        <begin position="60"/>
        <end position="240"/>
    </location>
</feature>
<sequence length="273" mass="30842">MKVRFLGTAAFEGIPAMFCGCELCKKAFELGGKEIRTRTSVMLDDDLKIDFPPDTFTHMVRERLDLEAIRTLLFTHSHSDHLYAEDLVARLPGYTRTADSPLPVYGNELVVTMIKAKLDAEGGAQGRYSLNRVRPYSRIELHDGFAVPLPVVHDPMETCLLYYIEKNGKAMLYGHDSGTFPDETWDWLKDKKLDLAILECTMGHSPYRKSHMNIEAVLETNARLRDDGILKDGGSVVVTHFSHNAQLLHTDFQAIFEPHGIQVAYDGMQLEIE</sequence>
<proteinExistence type="predicted"/>
<evidence type="ECO:0000256" key="2">
    <source>
        <dbReference type="ARBA" id="ARBA00034301"/>
    </source>
</evidence>
<comment type="caution">
    <text evidence="5">The sequence shown here is derived from an EMBL/GenBank/DDBJ whole genome shotgun (WGS) entry which is preliminary data.</text>
</comment>
<name>A0ABW0I728_9BACL</name>
<protein>
    <submittedName>
        <fullName evidence="5">MBL fold metallo-hydrolase</fullName>
    </submittedName>
</protein>
<accession>A0ABW0I728</accession>
<evidence type="ECO:0000256" key="1">
    <source>
        <dbReference type="ARBA" id="ARBA00034221"/>
    </source>
</evidence>
<dbReference type="Gene3D" id="3.60.15.10">
    <property type="entry name" value="Ribonuclease Z/Hydroxyacylglutathione hydrolase-like"/>
    <property type="match status" value="1"/>
</dbReference>
<dbReference type="PANTHER" id="PTHR42663">
    <property type="entry name" value="HYDROLASE C777.06C-RELATED-RELATED"/>
    <property type="match status" value="1"/>
</dbReference>